<evidence type="ECO:0000313" key="3">
    <source>
        <dbReference type="Proteomes" id="UP000007881"/>
    </source>
</evidence>
<evidence type="ECO:0000256" key="1">
    <source>
        <dbReference type="SAM" id="MobiDB-lite"/>
    </source>
</evidence>
<proteinExistence type="predicted"/>
<dbReference type="STRING" id="1142394.PSMK_12870"/>
<name>I0IDV8_PHYMF</name>
<dbReference type="KEGG" id="phm:PSMK_12870"/>
<dbReference type="AlphaFoldDB" id="I0IDV8"/>
<reference evidence="2 3" key="1">
    <citation type="submission" date="2012-02" db="EMBL/GenBank/DDBJ databases">
        <title>Complete genome sequence of Phycisphaera mikurensis NBRC 102666.</title>
        <authorList>
            <person name="Ankai A."/>
            <person name="Hosoyama A."/>
            <person name="Terui Y."/>
            <person name="Sekine M."/>
            <person name="Fukai R."/>
            <person name="Kato Y."/>
            <person name="Nakamura S."/>
            <person name="Yamada-Narita S."/>
            <person name="Kawakoshi A."/>
            <person name="Fukunaga Y."/>
            <person name="Yamazaki S."/>
            <person name="Fujita N."/>
        </authorList>
    </citation>
    <scope>NUCLEOTIDE SEQUENCE [LARGE SCALE GENOMIC DNA]</scope>
    <source>
        <strain evidence="3">NBRC 102666 / KCTC 22515 / FYK2301M01</strain>
    </source>
</reference>
<feature type="compositionally biased region" description="Basic residues" evidence="1">
    <location>
        <begin position="1"/>
        <end position="16"/>
    </location>
</feature>
<dbReference type="EMBL" id="AP012338">
    <property type="protein sequence ID" value="BAM03446.1"/>
    <property type="molecule type" value="Genomic_DNA"/>
</dbReference>
<gene>
    <name evidence="2" type="ordered locus">PSMK_12870</name>
</gene>
<organism evidence="2 3">
    <name type="scientific">Phycisphaera mikurensis (strain NBRC 102666 / KCTC 22515 / FYK2301M01)</name>
    <dbReference type="NCBI Taxonomy" id="1142394"/>
    <lineage>
        <taxon>Bacteria</taxon>
        <taxon>Pseudomonadati</taxon>
        <taxon>Planctomycetota</taxon>
        <taxon>Phycisphaerae</taxon>
        <taxon>Phycisphaerales</taxon>
        <taxon>Phycisphaeraceae</taxon>
        <taxon>Phycisphaera</taxon>
    </lineage>
</organism>
<sequence>MATQKAKRKRDIRKPPRGGGAATRLPGVRRQRARRCQNGTRRSGSDQEPP</sequence>
<dbReference type="HOGENOM" id="CLU_3121017_0_0_0"/>
<accession>I0IDV8</accession>
<protein>
    <submittedName>
        <fullName evidence="2">Uncharacterized protein</fullName>
    </submittedName>
</protein>
<feature type="region of interest" description="Disordered" evidence="1">
    <location>
        <begin position="1"/>
        <end position="50"/>
    </location>
</feature>
<evidence type="ECO:0000313" key="2">
    <source>
        <dbReference type="EMBL" id="BAM03446.1"/>
    </source>
</evidence>
<keyword evidence="3" id="KW-1185">Reference proteome</keyword>
<dbReference type="Proteomes" id="UP000007881">
    <property type="component" value="Chromosome"/>
</dbReference>